<accession>A0A8X8AX68</accession>
<dbReference type="PANTHER" id="PTHR33116:SF80">
    <property type="entry name" value="REVERSE TRANSCRIPTASE ZINC-BINDING DOMAIN-CONTAINING PROTEIN"/>
    <property type="match status" value="1"/>
</dbReference>
<feature type="transmembrane region" description="Helical" evidence="1">
    <location>
        <begin position="52"/>
        <end position="72"/>
    </location>
</feature>
<organism evidence="2 3">
    <name type="scientific">Brassica carinata</name>
    <name type="common">Ethiopian mustard</name>
    <name type="synonym">Abyssinian cabbage</name>
    <dbReference type="NCBI Taxonomy" id="52824"/>
    <lineage>
        <taxon>Eukaryota</taxon>
        <taxon>Viridiplantae</taxon>
        <taxon>Streptophyta</taxon>
        <taxon>Embryophyta</taxon>
        <taxon>Tracheophyta</taxon>
        <taxon>Spermatophyta</taxon>
        <taxon>Magnoliopsida</taxon>
        <taxon>eudicotyledons</taxon>
        <taxon>Gunneridae</taxon>
        <taxon>Pentapetalae</taxon>
        <taxon>rosids</taxon>
        <taxon>malvids</taxon>
        <taxon>Brassicales</taxon>
        <taxon>Brassicaceae</taxon>
        <taxon>Brassiceae</taxon>
        <taxon>Brassica</taxon>
    </lineage>
</organism>
<sequence length="138" mass="15650">MDIAQGALPVRYLGVPFSPRKMKRSDFHPLLDKISARFNSWMMKHLSFAGRFQLIQTVIYSIISFWASMFIIPNKCVRILEKMCGSFLWNGVPDTGRGAKISWEFVCTLKEAGGLGLKSLADWNTVLWFEADLAIVCV</sequence>
<keyword evidence="3" id="KW-1185">Reference proteome</keyword>
<keyword evidence="1" id="KW-1133">Transmembrane helix</keyword>
<keyword evidence="1" id="KW-0812">Transmembrane</keyword>
<evidence type="ECO:0000313" key="2">
    <source>
        <dbReference type="EMBL" id="KAG2315070.1"/>
    </source>
</evidence>
<comment type="caution">
    <text evidence="2">The sequence shown here is derived from an EMBL/GenBank/DDBJ whole genome shotgun (WGS) entry which is preliminary data.</text>
</comment>
<dbReference type="OrthoDB" id="1739308at2759"/>
<dbReference type="Proteomes" id="UP000886595">
    <property type="component" value="Unassembled WGS sequence"/>
</dbReference>
<dbReference type="AlphaFoldDB" id="A0A8X8AX68"/>
<gene>
    <name evidence="2" type="ORF">Bca52824_018192</name>
</gene>
<reference evidence="2 3" key="1">
    <citation type="submission" date="2020-02" db="EMBL/GenBank/DDBJ databases">
        <authorList>
            <person name="Ma Q."/>
            <person name="Huang Y."/>
            <person name="Song X."/>
            <person name="Pei D."/>
        </authorList>
    </citation>
    <scope>NUCLEOTIDE SEQUENCE [LARGE SCALE GENOMIC DNA]</scope>
    <source>
        <strain evidence="2">Sxm20200214</strain>
        <tissue evidence="2">Leaf</tissue>
    </source>
</reference>
<protein>
    <submittedName>
        <fullName evidence="2">Uncharacterized protein</fullName>
    </submittedName>
</protein>
<keyword evidence="1" id="KW-0472">Membrane</keyword>
<evidence type="ECO:0000313" key="3">
    <source>
        <dbReference type="Proteomes" id="UP000886595"/>
    </source>
</evidence>
<dbReference type="PANTHER" id="PTHR33116">
    <property type="entry name" value="REVERSE TRANSCRIPTASE ZINC-BINDING DOMAIN-CONTAINING PROTEIN-RELATED-RELATED"/>
    <property type="match status" value="1"/>
</dbReference>
<dbReference type="EMBL" id="JAAMPC010000004">
    <property type="protein sequence ID" value="KAG2315070.1"/>
    <property type="molecule type" value="Genomic_DNA"/>
</dbReference>
<evidence type="ECO:0000256" key="1">
    <source>
        <dbReference type="SAM" id="Phobius"/>
    </source>
</evidence>
<name>A0A8X8AX68_BRACI</name>
<proteinExistence type="predicted"/>